<dbReference type="AlphaFoldDB" id="A0A7V7KUM3"/>
<protein>
    <recommendedName>
        <fullName evidence="1">DUF5610 domain-containing protein</fullName>
    </recommendedName>
</protein>
<feature type="domain" description="DUF5610" evidence="1">
    <location>
        <begin position="7"/>
        <end position="112"/>
    </location>
</feature>
<dbReference type="OrthoDB" id="7366224at2"/>
<proteinExistence type="predicted"/>
<comment type="caution">
    <text evidence="2">The sequence shown here is derived from an EMBL/GenBank/DDBJ whole genome shotgun (WGS) entry which is preliminary data.</text>
</comment>
<dbReference type="Pfam" id="PF18433">
    <property type="entry name" value="DUF5610"/>
    <property type="match status" value="1"/>
</dbReference>
<dbReference type="EMBL" id="QOVF01000004">
    <property type="protein sequence ID" value="KAA0693614.1"/>
    <property type="molecule type" value="Genomic_DNA"/>
</dbReference>
<dbReference type="Proteomes" id="UP000463138">
    <property type="component" value="Unassembled WGS sequence"/>
</dbReference>
<evidence type="ECO:0000313" key="3">
    <source>
        <dbReference type="Proteomes" id="UP000463138"/>
    </source>
</evidence>
<dbReference type="Gene3D" id="1.10.132.90">
    <property type="match status" value="1"/>
</dbReference>
<reference evidence="2 3" key="1">
    <citation type="submission" date="2018-07" db="EMBL/GenBank/DDBJ databases">
        <title>Pseudomonas laoshanensis sp. nov., isolated from soil.</title>
        <authorList>
            <person name="Sun J."/>
            <person name="Yu L."/>
            <person name="Wang M."/>
            <person name="Zhang C."/>
        </authorList>
    </citation>
    <scope>NUCLEOTIDE SEQUENCE [LARGE SCALE GENOMIC DNA]</scope>
    <source>
        <strain evidence="2 3">Y22</strain>
    </source>
</reference>
<accession>A0A7V7KUM3</accession>
<name>A0A7V7KUM3_9GAMM</name>
<organism evidence="2 3">
    <name type="scientific">Halopseudomonas laoshanensis</name>
    <dbReference type="NCBI Taxonomy" id="2268758"/>
    <lineage>
        <taxon>Bacteria</taxon>
        <taxon>Pseudomonadati</taxon>
        <taxon>Pseudomonadota</taxon>
        <taxon>Gammaproteobacteria</taxon>
        <taxon>Pseudomonadales</taxon>
        <taxon>Pseudomonadaceae</taxon>
        <taxon>Halopseudomonas</taxon>
    </lineage>
</organism>
<evidence type="ECO:0000259" key="1">
    <source>
        <dbReference type="Pfam" id="PF18433"/>
    </source>
</evidence>
<keyword evidence="3" id="KW-1185">Reference proteome</keyword>
<sequence length="348" mass="37351">MPRLDPQQTLANRLAERLGLEKASLNGKADDFAPAKVAERILGFIGGRLESQKAAGADTTELQKMYDQAAKGVEQGFKEARKILDGMGVLGGNIAADIDKTYELIQTGMKDMAERLLPQASDANQPSLSANASRFEAQSQTFDLSVTTREGDRLRISVAQASSRASSSQVEAGGTQAQGQSIQVGGWQVEVEGDLNDQERKALEQLLGEVQGLSDQFYSGDYAGAFDRALELNLDGGQLASMSLNLTQTSVRQVNETYGRVAGQEAPSSAVNSDLREYADGLLEALRTANDLTSSPSDLLRDLLKGGMAMDDRFDQGRLDKAMSLNDLLLEGLKGQVENPAEQAVDSE</sequence>
<dbReference type="InterPro" id="IPR041651">
    <property type="entry name" value="DUF5610"/>
</dbReference>
<gene>
    <name evidence="2" type="ORF">DT594_13560</name>
</gene>
<evidence type="ECO:0000313" key="2">
    <source>
        <dbReference type="EMBL" id="KAA0693614.1"/>
    </source>
</evidence>